<dbReference type="OrthoDB" id="480426at2"/>
<feature type="domain" description="SCP" evidence="2">
    <location>
        <begin position="84"/>
        <end position="193"/>
    </location>
</feature>
<gene>
    <name evidence="3" type="ORF">SAMN02949497_1529</name>
</gene>
<protein>
    <submittedName>
        <fullName evidence="3">Immune inhibitor A peptidase M6</fullName>
    </submittedName>
</protein>
<feature type="signal peptide" evidence="1">
    <location>
        <begin position="1"/>
        <end position="28"/>
    </location>
</feature>
<dbReference type="InterPro" id="IPR035940">
    <property type="entry name" value="CAP_sf"/>
</dbReference>
<sequence>MPSFYPSHRLRSLSIALILAVQAGGAEAGRTGGFAVNIPKNREDARNFYNAVYAASEGVAMGWTGQLAGCKPGKVSTDYLKAGLTRVNYFRAMAGVPAAVTFLADYNAKAQQAALMMLANQTLNHYPPASWTCYTVDGATAAGSSNLAAGNAGAASIDMYMNDAGTASLGHRRWVFYPQTKNMGQGSVADASKPAYKQASALWVFDGHGGDARPTTRDGFVAWPPKGYVPYGLIYPDWSISYPKADFSQAGVAVSRGGTAIPVTVSHPGNGYGENTLSFRLGTAIVPTAADQVFRVSVTNVLVGGVAQSFVYDVKAFDPQVKTAASVTPVLSGNAQPALNQAETYGFTPVSRADGYRLRVGSLQAFTTVAGAESNSTAGFVVDADTAAYAVVVAAPATGQYAFHLAHPTPPRTQSLTWDHDFYVKDAQAALRFDSRLGWATGTQAAQVQVSSDGGKSWQTEYEQTGTGGAGESGYVARQVSLQAYAGRTVRLRFAYAFKGGSYYPQTGVGIGWQLDNIRLGNTAELTGQTTTDQGKISSLVYTPTASGQYLLQLQATAFGAYPLEWGPGFLIQVAP</sequence>
<accession>A0A1Y6CVH4</accession>
<keyword evidence="1" id="KW-0732">Signal</keyword>
<dbReference type="Pfam" id="PF00188">
    <property type="entry name" value="CAP"/>
    <property type="match status" value="1"/>
</dbReference>
<evidence type="ECO:0000256" key="1">
    <source>
        <dbReference type="SAM" id="SignalP"/>
    </source>
</evidence>
<proteinExistence type="predicted"/>
<dbReference type="InterPro" id="IPR014044">
    <property type="entry name" value="CAP_dom"/>
</dbReference>
<dbReference type="Proteomes" id="UP000192923">
    <property type="component" value="Unassembled WGS sequence"/>
</dbReference>
<reference evidence="3 4" key="1">
    <citation type="submission" date="2016-12" db="EMBL/GenBank/DDBJ databases">
        <authorList>
            <person name="Song W.-J."/>
            <person name="Kurnit D.M."/>
        </authorList>
    </citation>
    <scope>NUCLEOTIDE SEQUENCE [LARGE SCALE GENOMIC DNA]</scope>
    <source>
        <strain evidence="3 4">175</strain>
    </source>
</reference>
<dbReference type="STRING" id="1760988.SAMN02949497_1529"/>
<feature type="chain" id="PRO_5012554452" evidence="1">
    <location>
        <begin position="29"/>
        <end position="576"/>
    </location>
</feature>
<evidence type="ECO:0000313" key="3">
    <source>
        <dbReference type="EMBL" id="SMF94220.1"/>
    </source>
</evidence>
<evidence type="ECO:0000313" key="4">
    <source>
        <dbReference type="Proteomes" id="UP000192923"/>
    </source>
</evidence>
<dbReference type="AlphaFoldDB" id="A0A1Y6CVH4"/>
<name>A0A1Y6CVH4_9GAMM</name>
<dbReference type="EMBL" id="FXAM01000001">
    <property type="protein sequence ID" value="SMF94220.1"/>
    <property type="molecule type" value="Genomic_DNA"/>
</dbReference>
<keyword evidence="4" id="KW-1185">Reference proteome</keyword>
<dbReference type="RefSeq" id="WP_085211403.1">
    <property type="nucleotide sequence ID" value="NZ_FXAM01000001.1"/>
</dbReference>
<organism evidence="3 4">
    <name type="scientific">Methylomagnum ishizawai</name>
    <dbReference type="NCBI Taxonomy" id="1760988"/>
    <lineage>
        <taxon>Bacteria</taxon>
        <taxon>Pseudomonadati</taxon>
        <taxon>Pseudomonadota</taxon>
        <taxon>Gammaproteobacteria</taxon>
        <taxon>Methylococcales</taxon>
        <taxon>Methylococcaceae</taxon>
        <taxon>Methylomagnum</taxon>
    </lineage>
</organism>
<evidence type="ECO:0000259" key="2">
    <source>
        <dbReference type="Pfam" id="PF00188"/>
    </source>
</evidence>
<dbReference type="Gene3D" id="3.40.33.10">
    <property type="entry name" value="CAP"/>
    <property type="match status" value="1"/>
</dbReference>